<keyword evidence="1" id="KW-1133">Transmembrane helix</keyword>
<evidence type="ECO:0000313" key="3">
    <source>
        <dbReference type="Proteomes" id="UP000263753"/>
    </source>
</evidence>
<organism evidence="2 3">
    <name type="scientific">Acinetobacter chinensis</name>
    <dbReference type="NCBI Taxonomy" id="2004650"/>
    <lineage>
        <taxon>Bacteria</taxon>
        <taxon>Pseudomonadati</taxon>
        <taxon>Pseudomonadota</taxon>
        <taxon>Gammaproteobacteria</taxon>
        <taxon>Moraxellales</taxon>
        <taxon>Moraxellaceae</taxon>
        <taxon>Acinetobacter</taxon>
    </lineage>
</organism>
<dbReference type="AlphaFoldDB" id="A0A3B7LZV8"/>
<keyword evidence="1" id="KW-0472">Membrane</keyword>
<dbReference type="RefSeq" id="WP_087514115.1">
    <property type="nucleotide sequence ID" value="NZ_CP032134.1"/>
</dbReference>
<reference evidence="3" key="1">
    <citation type="submission" date="2018-09" db="EMBL/GenBank/DDBJ databases">
        <title>The complete genome of Acinetobacter sp. strain WCHAc010005.</title>
        <authorList>
            <person name="Hu Y."/>
            <person name="Long H."/>
            <person name="Feng Y."/>
            <person name="Zong Z."/>
        </authorList>
    </citation>
    <scope>NUCLEOTIDE SEQUENCE [LARGE SCALE GENOMIC DNA]</scope>
    <source>
        <strain evidence="3">WCHAc010005</strain>
    </source>
</reference>
<dbReference type="Proteomes" id="UP000263753">
    <property type="component" value="Chromosome"/>
</dbReference>
<proteinExistence type="predicted"/>
<evidence type="ECO:0000313" key="2">
    <source>
        <dbReference type="EMBL" id="AXY57585.1"/>
    </source>
</evidence>
<dbReference type="InterPro" id="IPR031709">
    <property type="entry name" value="PutAbiC"/>
</dbReference>
<keyword evidence="1" id="KW-0812">Transmembrane</keyword>
<accession>A0A3B7LZV8</accession>
<feature type="transmembrane region" description="Helical" evidence="1">
    <location>
        <begin position="50"/>
        <end position="71"/>
    </location>
</feature>
<sequence length="363" mass="43323">MLHFILSCVLLLSIVFWWAEVKFNYLYAILETMNKSCEWIKKQTRLNIDICRILPLFIVIGLVVALSYFLLDKLYFPYFESVLDLKSDNISLKSDEKSDTSLIANWGTFGDFIGGTLNPILTFISICLILYTVYQNKKALDFNSEELSLSRKAQQDSSKSQNLIQKTQNLQQFDSLFFSLLNQFKHQQDKLLELNENDKSKVDIVYRDVFVNDYEIELEDKRYKLMQKQEFNQYFICLFQLFKLINTKINRSPNETDEIKEWGDYTLEKQYINILRSIIPPKLQQLLFLNTYTEFDEYRWYLSYYSFLKHMPFKNLERGDELCIDLLVISKFYELDGFLLNKEFQIFGKSIYFNNLLNKSWAE</sequence>
<protein>
    <recommendedName>
        <fullName evidence="4">Phage abortive infection protein</fullName>
    </recommendedName>
</protein>
<feature type="transmembrane region" description="Helical" evidence="1">
    <location>
        <begin position="112"/>
        <end position="134"/>
    </location>
</feature>
<evidence type="ECO:0008006" key="4">
    <source>
        <dbReference type="Google" id="ProtNLM"/>
    </source>
</evidence>
<name>A0A3B7LZV8_9GAMM</name>
<dbReference type="Pfam" id="PF16872">
    <property type="entry name" value="putAbiC"/>
    <property type="match status" value="1"/>
</dbReference>
<gene>
    <name evidence="2" type="ORF">CDG60_14055</name>
</gene>
<evidence type="ECO:0000256" key="1">
    <source>
        <dbReference type="SAM" id="Phobius"/>
    </source>
</evidence>
<dbReference type="KEGG" id="achi:CDG60_14055"/>
<feature type="transmembrane region" description="Helical" evidence="1">
    <location>
        <begin position="6"/>
        <end position="30"/>
    </location>
</feature>
<dbReference type="EMBL" id="CP032134">
    <property type="protein sequence ID" value="AXY57585.1"/>
    <property type="molecule type" value="Genomic_DNA"/>
</dbReference>